<accession>A0A7K5Q474</accession>
<organism evidence="3 4">
    <name type="scientific">Erythrocercus mccallii</name>
    <dbReference type="NCBI Taxonomy" id="107208"/>
    <lineage>
        <taxon>Eukaryota</taxon>
        <taxon>Metazoa</taxon>
        <taxon>Chordata</taxon>
        <taxon>Craniata</taxon>
        <taxon>Vertebrata</taxon>
        <taxon>Euteleostomi</taxon>
        <taxon>Archelosauria</taxon>
        <taxon>Archosauria</taxon>
        <taxon>Dinosauria</taxon>
        <taxon>Saurischia</taxon>
        <taxon>Theropoda</taxon>
        <taxon>Coelurosauria</taxon>
        <taxon>Aves</taxon>
        <taxon>Neognathae</taxon>
        <taxon>Neoaves</taxon>
        <taxon>Telluraves</taxon>
        <taxon>Australaves</taxon>
        <taxon>Passeriformes</taxon>
        <taxon>Corvoidea</taxon>
        <taxon>Dicruridae</taxon>
        <taxon>Erythrocercus</taxon>
    </lineage>
</organism>
<feature type="non-terminal residue" evidence="3">
    <location>
        <position position="70"/>
    </location>
</feature>
<feature type="non-terminal residue" evidence="3">
    <location>
        <position position="1"/>
    </location>
</feature>
<reference evidence="3 4" key="1">
    <citation type="submission" date="2019-09" db="EMBL/GenBank/DDBJ databases">
        <title>Bird 10,000 Genomes (B10K) Project - Family phase.</title>
        <authorList>
            <person name="Zhang G."/>
        </authorList>
    </citation>
    <scope>NUCLEOTIDE SEQUENCE [LARGE SCALE GENOMIC DNA]</scope>
    <source>
        <strain evidence="3">B10K-DU-002-60</strain>
        <tissue evidence="3">Muscle</tissue>
    </source>
</reference>
<evidence type="ECO:0000256" key="1">
    <source>
        <dbReference type="SAM" id="MobiDB-lite"/>
    </source>
</evidence>
<evidence type="ECO:0000313" key="4">
    <source>
        <dbReference type="Proteomes" id="UP000532437"/>
    </source>
</evidence>
<dbReference type="InterPro" id="IPR010989">
    <property type="entry name" value="SNARE"/>
</dbReference>
<gene>
    <name evidence="3" type="primary">Stx1b</name>
    <name evidence="3" type="ORF">ERYMCC_R02807</name>
</gene>
<feature type="region of interest" description="Disordered" evidence="1">
    <location>
        <begin position="49"/>
        <end position="70"/>
    </location>
</feature>
<proteinExistence type="predicted"/>
<dbReference type="InterPro" id="IPR006011">
    <property type="entry name" value="Syntaxin_N"/>
</dbReference>
<keyword evidence="4" id="KW-1185">Reference proteome</keyword>
<evidence type="ECO:0000259" key="2">
    <source>
        <dbReference type="Pfam" id="PF00804"/>
    </source>
</evidence>
<dbReference type="Gene3D" id="1.20.58.70">
    <property type="match status" value="1"/>
</dbReference>
<dbReference type="SUPFAM" id="SSF47661">
    <property type="entry name" value="t-snare proteins"/>
    <property type="match status" value="1"/>
</dbReference>
<dbReference type="EMBL" id="VZRG01004780">
    <property type="protein sequence ID" value="NWT62186.1"/>
    <property type="molecule type" value="Genomic_DNA"/>
</dbReference>
<protein>
    <submittedName>
        <fullName evidence="3">STX1B protein</fullName>
    </submittedName>
</protein>
<sequence length="70" mass="7913">QQILEVPAAHPCLLSPLSPETKEELEELMSDIKKTANKVRSKLKSIEQSIEQEEGLNRSSADLRIRKTQV</sequence>
<dbReference type="GO" id="GO:0016020">
    <property type="term" value="C:membrane"/>
    <property type="evidence" value="ECO:0007669"/>
    <property type="project" value="InterPro"/>
</dbReference>
<evidence type="ECO:0000313" key="3">
    <source>
        <dbReference type="EMBL" id="NWT62186.1"/>
    </source>
</evidence>
<dbReference type="Proteomes" id="UP000532437">
    <property type="component" value="Unassembled WGS sequence"/>
</dbReference>
<feature type="compositionally biased region" description="Basic and acidic residues" evidence="1">
    <location>
        <begin position="61"/>
        <end position="70"/>
    </location>
</feature>
<dbReference type="AlphaFoldDB" id="A0A7K5Q474"/>
<feature type="domain" description="Syntaxin N-terminal" evidence="2">
    <location>
        <begin position="20"/>
        <end position="70"/>
    </location>
</feature>
<comment type="caution">
    <text evidence="3">The sequence shown here is derived from an EMBL/GenBank/DDBJ whole genome shotgun (WGS) entry which is preliminary data.</text>
</comment>
<dbReference type="Pfam" id="PF00804">
    <property type="entry name" value="Syntaxin"/>
    <property type="match status" value="1"/>
</dbReference>
<dbReference type="GO" id="GO:0016192">
    <property type="term" value="P:vesicle-mediated transport"/>
    <property type="evidence" value="ECO:0007669"/>
    <property type="project" value="InterPro"/>
</dbReference>
<name>A0A7K5Q474_9CORV</name>